<comment type="caution">
    <text evidence="2">The sequence shown here is derived from an EMBL/GenBank/DDBJ whole genome shotgun (WGS) entry which is preliminary data.</text>
</comment>
<name>A0A9D2HH94_9FIRM</name>
<dbReference type="Proteomes" id="UP000823900">
    <property type="component" value="Unassembled WGS sequence"/>
</dbReference>
<dbReference type="EMBL" id="DWZA01000062">
    <property type="protein sequence ID" value="HJA71346.1"/>
    <property type="molecule type" value="Genomic_DNA"/>
</dbReference>
<reference evidence="2" key="2">
    <citation type="submission" date="2021-04" db="EMBL/GenBank/DDBJ databases">
        <authorList>
            <person name="Gilroy R."/>
        </authorList>
    </citation>
    <scope>NUCLEOTIDE SEQUENCE</scope>
    <source>
        <strain evidence="2">CHK178-16964</strain>
    </source>
</reference>
<dbReference type="Gene3D" id="2.70.70.10">
    <property type="entry name" value="Glucose Permease (Domain IIA)"/>
    <property type="match status" value="1"/>
</dbReference>
<evidence type="ECO:0000313" key="3">
    <source>
        <dbReference type="Proteomes" id="UP000823900"/>
    </source>
</evidence>
<dbReference type="InterPro" id="IPR050570">
    <property type="entry name" value="Cell_wall_metabolism_enzyme"/>
</dbReference>
<dbReference type="PANTHER" id="PTHR21666:SF268">
    <property type="entry name" value="PEPTIDASE M23 DOMAIN-CONTAINING PROTEIN"/>
    <property type="match status" value="1"/>
</dbReference>
<dbReference type="Pfam" id="PF01551">
    <property type="entry name" value="Peptidase_M23"/>
    <property type="match status" value="1"/>
</dbReference>
<dbReference type="SUPFAM" id="SSF51261">
    <property type="entry name" value="Duplicated hybrid motif"/>
    <property type="match status" value="1"/>
</dbReference>
<dbReference type="InterPro" id="IPR016047">
    <property type="entry name" value="M23ase_b-sheet_dom"/>
</dbReference>
<gene>
    <name evidence="2" type="ORF">IAA07_07155</name>
</gene>
<proteinExistence type="predicted"/>
<feature type="domain" description="M23ase beta-sheet core" evidence="1">
    <location>
        <begin position="138"/>
        <end position="244"/>
    </location>
</feature>
<evidence type="ECO:0000313" key="2">
    <source>
        <dbReference type="EMBL" id="HJA71346.1"/>
    </source>
</evidence>
<dbReference type="PANTHER" id="PTHR21666">
    <property type="entry name" value="PEPTIDASE-RELATED"/>
    <property type="match status" value="1"/>
</dbReference>
<protein>
    <submittedName>
        <fullName evidence="2">M23 family metallopeptidase</fullName>
    </submittedName>
</protein>
<evidence type="ECO:0000259" key="1">
    <source>
        <dbReference type="Pfam" id="PF01551"/>
    </source>
</evidence>
<organism evidence="2 3">
    <name type="scientific">Candidatus Lachnoclostridium stercoravium</name>
    <dbReference type="NCBI Taxonomy" id="2838633"/>
    <lineage>
        <taxon>Bacteria</taxon>
        <taxon>Bacillati</taxon>
        <taxon>Bacillota</taxon>
        <taxon>Clostridia</taxon>
        <taxon>Lachnospirales</taxon>
        <taxon>Lachnospiraceae</taxon>
    </lineage>
</organism>
<dbReference type="AlphaFoldDB" id="A0A9D2HH94"/>
<dbReference type="GO" id="GO:0004222">
    <property type="term" value="F:metalloendopeptidase activity"/>
    <property type="evidence" value="ECO:0007669"/>
    <property type="project" value="TreeGrafter"/>
</dbReference>
<sequence length="267" mass="30651">MIILFILLLAVFQVTVSSYLIENPDYYQLDAYTWETDDFRAMRLGETAAGEPFLDLDMLTTLMVEHDYDLLDAEDLSYDNSRLLKSRPVEYQKLKNAYGAVFSDLKYFPVPLSKDPDTPDVTFENGWGDQRTYGGERQHEGCDIMGTERERGFYPVVSMTDGAVEKVGWLEQGGWRLGIRAPAGAYFYYAHLYGYSRDWKEGDLVRAGELLGFMGDTGYSAVEGTVGNFPVHLHLGIYLKTDHYDEMSVNPYWILEYMKKKRLTADY</sequence>
<reference evidence="2" key="1">
    <citation type="journal article" date="2021" name="PeerJ">
        <title>Extensive microbial diversity within the chicken gut microbiome revealed by metagenomics and culture.</title>
        <authorList>
            <person name="Gilroy R."/>
            <person name="Ravi A."/>
            <person name="Getino M."/>
            <person name="Pursley I."/>
            <person name="Horton D.L."/>
            <person name="Alikhan N.F."/>
            <person name="Baker D."/>
            <person name="Gharbi K."/>
            <person name="Hall N."/>
            <person name="Watson M."/>
            <person name="Adriaenssens E.M."/>
            <person name="Foster-Nyarko E."/>
            <person name="Jarju S."/>
            <person name="Secka A."/>
            <person name="Antonio M."/>
            <person name="Oren A."/>
            <person name="Chaudhuri R.R."/>
            <person name="La Ragione R."/>
            <person name="Hildebrand F."/>
            <person name="Pallen M.J."/>
        </authorList>
    </citation>
    <scope>NUCLEOTIDE SEQUENCE</scope>
    <source>
        <strain evidence="2">CHK178-16964</strain>
    </source>
</reference>
<dbReference type="InterPro" id="IPR011055">
    <property type="entry name" value="Dup_hybrid_motif"/>
</dbReference>
<dbReference type="CDD" id="cd12797">
    <property type="entry name" value="M23_peptidase"/>
    <property type="match status" value="1"/>
</dbReference>
<accession>A0A9D2HH94</accession>